<evidence type="ECO:0000256" key="15">
    <source>
        <dbReference type="PROSITE-ProRule" id="PRU00409"/>
    </source>
</evidence>
<evidence type="ECO:0000256" key="14">
    <source>
        <dbReference type="HAMAP-Rule" id="MF_00047"/>
    </source>
</evidence>
<dbReference type="PIRSF" id="PIRSF039102">
    <property type="entry name" value="Ddl/VanB"/>
    <property type="match status" value="1"/>
</dbReference>
<keyword evidence="12 14" id="KW-0961">Cell wall biogenesis/degradation</keyword>
<comment type="similarity">
    <text evidence="3 14">Belongs to the D-alanine--D-alanine ligase family.</text>
</comment>
<evidence type="ECO:0000259" key="16">
    <source>
        <dbReference type="PROSITE" id="PS50975"/>
    </source>
</evidence>
<feature type="domain" description="ATP-grasp" evidence="16">
    <location>
        <begin position="146"/>
        <end position="352"/>
    </location>
</feature>
<dbReference type="Pfam" id="PF07478">
    <property type="entry name" value="Dala_Dala_lig_C"/>
    <property type="match status" value="1"/>
</dbReference>
<evidence type="ECO:0000313" key="17">
    <source>
        <dbReference type="EMBL" id="MBF0636271.1"/>
    </source>
</evidence>
<accession>A0ABR9XQF4</accession>
<dbReference type="InterPro" id="IPR011095">
    <property type="entry name" value="Dala_Dala_lig_C"/>
</dbReference>
<keyword evidence="6 15" id="KW-0547">Nucleotide-binding</keyword>
<dbReference type="EC" id="6.3.2.4" evidence="14"/>
<evidence type="ECO:0000256" key="9">
    <source>
        <dbReference type="ARBA" id="ARBA00022960"/>
    </source>
</evidence>
<gene>
    <name evidence="14" type="primary">ddl</name>
    <name evidence="17" type="ORF">INT08_03625</name>
</gene>
<dbReference type="InterPro" id="IPR016185">
    <property type="entry name" value="PreATP-grasp_dom_sf"/>
</dbReference>
<dbReference type="NCBIfam" id="TIGR01205">
    <property type="entry name" value="D_ala_D_alaTIGR"/>
    <property type="match status" value="1"/>
</dbReference>
<dbReference type="NCBIfam" id="NF002528">
    <property type="entry name" value="PRK01966.1-4"/>
    <property type="match status" value="1"/>
</dbReference>
<evidence type="ECO:0000256" key="13">
    <source>
        <dbReference type="ARBA" id="ARBA00047614"/>
    </source>
</evidence>
<dbReference type="PANTHER" id="PTHR23132">
    <property type="entry name" value="D-ALANINE--D-ALANINE LIGASE"/>
    <property type="match status" value="1"/>
</dbReference>
<dbReference type="PROSITE" id="PS00843">
    <property type="entry name" value="DALA_DALA_LIGASE_1"/>
    <property type="match status" value="1"/>
</dbReference>
<dbReference type="RefSeq" id="WP_114608320.1">
    <property type="nucleotide sequence ID" value="NZ_JABVZQ010000001.1"/>
</dbReference>
<comment type="caution">
    <text evidence="17">The sequence shown here is derived from an EMBL/GenBank/DDBJ whole genome shotgun (WGS) entry which is preliminary data.</text>
</comment>
<dbReference type="PROSITE" id="PS00844">
    <property type="entry name" value="DALA_DALA_LIGASE_2"/>
    <property type="match status" value="1"/>
</dbReference>
<dbReference type="PROSITE" id="PS50975">
    <property type="entry name" value="ATP_GRASP"/>
    <property type="match status" value="1"/>
</dbReference>
<reference evidence="17 18" key="1">
    <citation type="journal article" date="2020" name="Microorganisms">
        <title>Simultaneous Genome Sequencing of Prosthecochloris ethylica and Desulfuromonas acetoxidans within a Syntrophic Mixture Reveals Unique Pili and Protein Interactions.</title>
        <authorList>
            <person name="Kyndt J.A."/>
            <person name="Van Beeumen J.J."/>
            <person name="Meyer T.E."/>
        </authorList>
    </citation>
    <scope>NUCLEOTIDE SEQUENCE [LARGE SCALE GENOMIC DNA]</scope>
    <source>
        <strain evidence="17 18">N3</strain>
    </source>
</reference>
<keyword evidence="14" id="KW-0963">Cytoplasm</keyword>
<dbReference type="InterPro" id="IPR000291">
    <property type="entry name" value="D-Ala_lig_Van_CS"/>
</dbReference>
<comment type="catalytic activity">
    <reaction evidence="13 14">
        <text>2 D-alanine + ATP = D-alanyl-D-alanine + ADP + phosphate + H(+)</text>
        <dbReference type="Rhea" id="RHEA:11224"/>
        <dbReference type="ChEBI" id="CHEBI:15378"/>
        <dbReference type="ChEBI" id="CHEBI:30616"/>
        <dbReference type="ChEBI" id="CHEBI:43474"/>
        <dbReference type="ChEBI" id="CHEBI:57416"/>
        <dbReference type="ChEBI" id="CHEBI:57822"/>
        <dbReference type="ChEBI" id="CHEBI:456216"/>
        <dbReference type="EC" id="6.3.2.4"/>
    </reaction>
</comment>
<comment type="pathway">
    <text evidence="14">Cell wall biogenesis; peptidoglycan biosynthesis.</text>
</comment>
<organism evidence="17 18">
    <name type="scientific">Prosthecochloris ethylica</name>
    <dbReference type="NCBI Taxonomy" id="2743976"/>
    <lineage>
        <taxon>Bacteria</taxon>
        <taxon>Pseudomonadati</taxon>
        <taxon>Chlorobiota</taxon>
        <taxon>Chlorobiia</taxon>
        <taxon>Chlorobiales</taxon>
        <taxon>Chlorobiaceae</taxon>
        <taxon>Prosthecochloris</taxon>
    </lineage>
</organism>
<evidence type="ECO:0000256" key="11">
    <source>
        <dbReference type="ARBA" id="ARBA00023211"/>
    </source>
</evidence>
<keyword evidence="18" id="KW-1185">Reference proteome</keyword>
<dbReference type="Gene3D" id="3.30.1490.20">
    <property type="entry name" value="ATP-grasp fold, A domain"/>
    <property type="match status" value="1"/>
</dbReference>
<dbReference type="GO" id="GO:0016874">
    <property type="term" value="F:ligase activity"/>
    <property type="evidence" value="ECO:0007669"/>
    <property type="project" value="UniProtKB-KW"/>
</dbReference>
<evidence type="ECO:0000256" key="4">
    <source>
        <dbReference type="ARBA" id="ARBA00022598"/>
    </source>
</evidence>
<evidence type="ECO:0000313" key="18">
    <source>
        <dbReference type="Proteomes" id="UP000619838"/>
    </source>
</evidence>
<comment type="function">
    <text evidence="14">Cell wall formation.</text>
</comment>
<dbReference type="InterPro" id="IPR005905">
    <property type="entry name" value="D_ala_D_ala"/>
</dbReference>
<evidence type="ECO:0000256" key="3">
    <source>
        <dbReference type="ARBA" id="ARBA00010871"/>
    </source>
</evidence>
<evidence type="ECO:0000256" key="12">
    <source>
        <dbReference type="ARBA" id="ARBA00023316"/>
    </source>
</evidence>
<evidence type="ECO:0000256" key="8">
    <source>
        <dbReference type="ARBA" id="ARBA00022842"/>
    </source>
</evidence>
<dbReference type="EMBL" id="JADGII010000004">
    <property type="protein sequence ID" value="MBF0636271.1"/>
    <property type="molecule type" value="Genomic_DNA"/>
</dbReference>
<evidence type="ECO:0000256" key="1">
    <source>
        <dbReference type="ARBA" id="ARBA00001936"/>
    </source>
</evidence>
<dbReference type="PANTHER" id="PTHR23132:SF25">
    <property type="entry name" value="D-ALANINE--D-ALANINE LIGASE A"/>
    <property type="match status" value="1"/>
</dbReference>
<evidence type="ECO:0000256" key="2">
    <source>
        <dbReference type="ARBA" id="ARBA00001946"/>
    </source>
</evidence>
<sequence>MHQRRTALVFGGCSTEHNISIISAKAIASNINRESWDLYPLYISPDGTWYEGKTACAILELDIGALLHTASPDDIRHQLQAVTQQRPQDRFSFDFRQAGIDIALPIVHGAYGEDGRLQGLLDMFAIPYTGCDVRSSALTMDKETTKICAGHHGLATAPYRTVLRHDFSKEPDKIVQELETAATFPLFIKPASQGSSIGISKVHRPDELLPAFEEAFGYDTKVLVEDAVEGSEIEVAVLGNDDPVVSVPGEIEPGSDFYDFTDKYVSDSAGLYIPARISAEQKEHIRSCARRAFRALGCSGMARVDFFLERGSGQVILNEINTVPGFTSISMYPKLLEASGIGFSELIDRLLELALEKRCR</sequence>
<keyword evidence="11" id="KW-0464">Manganese</keyword>
<dbReference type="Gene3D" id="3.30.470.20">
    <property type="entry name" value="ATP-grasp fold, B domain"/>
    <property type="match status" value="1"/>
</dbReference>
<evidence type="ECO:0000256" key="6">
    <source>
        <dbReference type="ARBA" id="ARBA00022741"/>
    </source>
</evidence>
<dbReference type="Pfam" id="PF01820">
    <property type="entry name" value="Dala_Dala_lig_N"/>
    <property type="match status" value="1"/>
</dbReference>
<comment type="subcellular location">
    <subcellularLocation>
        <location evidence="14">Cytoplasm</location>
    </subcellularLocation>
</comment>
<comment type="cofactor">
    <cofactor evidence="1">
        <name>Mn(2+)</name>
        <dbReference type="ChEBI" id="CHEBI:29035"/>
    </cofactor>
</comment>
<keyword evidence="9 14" id="KW-0133">Cell shape</keyword>
<evidence type="ECO:0000256" key="5">
    <source>
        <dbReference type="ARBA" id="ARBA00022723"/>
    </source>
</evidence>
<keyword evidence="7 15" id="KW-0067">ATP-binding</keyword>
<dbReference type="SUPFAM" id="SSF52440">
    <property type="entry name" value="PreATP-grasp domain"/>
    <property type="match status" value="1"/>
</dbReference>
<dbReference type="NCBIfam" id="NF002378">
    <property type="entry name" value="PRK01372.1"/>
    <property type="match status" value="1"/>
</dbReference>
<name>A0ABR9XQF4_9CHLB</name>
<dbReference type="Proteomes" id="UP000619838">
    <property type="component" value="Unassembled WGS sequence"/>
</dbReference>
<dbReference type="SUPFAM" id="SSF56059">
    <property type="entry name" value="Glutathione synthetase ATP-binding domain-like"/>
    <property type="match status" value="1"/>
</dbReference>
<dbReference type="InterPro" id="IPR011761">
    <property type="entry name" value="ATP-grasp"/>
</dbReference>
<dbReference type="InterPro" id="IPR013815">
    <property type="entry name" value="ATP_grasp_subdomain_1"/>
</dbReference>
<dbReference type="InterPro" id="IPR011127">
    <property type="entry name" value="Dala_Dala_lig_N"/>
</dbReference>
<evidence type="ECO:0000256" key="7">
    <source>
        <dbReference type="ARBA" id="ARBA00022840"/>
    </source>
</evidence>
<keyword evidence="10 14" id="KW-0573">Peptidoglycan synthesis</keyword>
<proteinExistence type="inferred from homology"/>
<comment type="cofactor">
    <cofactor evidence="2">
        <name>Mg(2+)</name>
        <dbReference type="ChEBI" id="CHEBI:18420"/>
    </cofactor>
</comment>
<keyword evidence="5" id="KW-0479">Metal-binding</keyword>
<keyword evidence="8" id="KW-0460">Magnesium</keyword>
<keyword evidence="4 14" id="KW-0436">Ligase</keyword>
<dbReference type="HAMAP" id="MF_00047">
    <property type="entry name" value="Dala_Dala_lig"/>
    <property type="match status" value="1"/>
</dbReference>
<protein>
    <recommendedName>
        <fullName evidence="14">D-alanine--D-alanine ligase</fullName>
        <ecNumber evidence="14">6.3.2.4</ecNumber>
    </recommendedName>
    <alternativeName>
        <fullName evidence="14">D-Ala-D-Ala ligase</fullName>
    </alternativeName>
    <alternativeName>
        <fullName evidence="14">D-alanylalanine synthetase</fullName>
    </alternativeName>
</protein>
<evidence type="ECO:0000256" key="10">
    <source>
        <dbReference type="ARBA" id="ARBA00022984"/>
    </source>
</evidence>
<dbReference type="Gene3D" id="3.40.50.20">
    <property type="match status" value="1"/>
</dbReference>